<dbReference type="AlphaFoldDB" id="A0A4R2BL77"/>
<keyword evidence="2" id="KW-1185">Reference proteome</keyword>
<organism evidence="1 2">
    <name type="scientific">Mesobacillus foraminis</name>
    <dbReference type="NCBI Taxonomy" id="279826"/>
    <lineage>
        <taxon>Bacteria</taxon>
        <taxon>Bacillati</taxon>
        <taxon>Bacillota</taxon>
        <taxon>Bacilli</taxon>
        <taxon>Bacillales</taxon>
        <taxon>Bacillaceae</taxon>
        <taxon>Mesobacillus</taxon>
    </lineage>
</organism>
<dbReference type="RefSeq" id="WP_241993768.1">
    <property type="nucleotide sequence ID" value="NZ_JABUHM010000006.1"/>
</dbReference>
<dbReference type="EMBL" id="SLVV01000001">
    <property type="protein sequence ID" value="TCN27816.1"/>
    <property type="molecule type" value="Genomic_DNA"/>
</dbReference>
<name>A0A4R2BL77_9BACI</name>
<evidence type="ECO:0000313" key="2">
    <source>
        <dbReference type="Proteomes" id="UP000295689"/>
    </source>
</evidence>
<evidence type="ECO:0000313" key="1">
    <source>
        <dbReference type="EMBL" id="TCN27816.1"/>
    </source>
</evidence>
<dbReference type="Proteomes" id="UP000295689">
    <property type="component" value="Unassembled WGS sequence"/>
</dbReference>
<reference evidence="1 2" key="1">
    <citation type="journal article" date="2015" name="Stand. Genomic Sci.">
        <title>Genomic Encyclopedia of Bacterial and Archaeal Type Strains, Phase III: the genomes of soil and plant-associated and newly described type strains.</title>
        <authorList>
            <person name="Whitman W.B."/>
            <person name="Woyke T."/>
            <person name="Klenk H.P."/>
            <person name="Zhou Y."/>
            <person name="Lilburn T.G."/>
            <person name="Beck B.J."/>
            <person name="De Vos P."/>
            <person name="Vandamme P."/>
            <person name="Eisen J.A."/>
            <person name="Garrity G."/>
            <person name="Hugenholtz P."/>
            <person name="Kyrpides N.C."/>
        </authorList>
    </citation>
    <scope>NUCLEOTIDE SEQUENCE [LARGE SCALE GENOMIC DNA]</scope>
    <source>
        <strain evidence="1 2">CV53</strain>
    </source>
</reference>
<proteinExistence type="predicted"/>
<accession>A0A4R2BL77</accession>
<comment type="caution">
    <text evidence="1">The sequence shown here is derived from an EMBL/GenBank/DDBJ whole genome shotgun (WGS) entry which is preliminary data.</text>
</comment>
<protein>
    <submittedName>
        <fullName evidence="1">Uncharacterized protein</fullName>
    </submittedName>
</protein>
<gene>
    <name evidence="1" type="ORF">EV146_101144</name>
</gene>
<sequence length="260" mass="30380">MKTGMRLEEYTKALLEKRKAEVIAEQQTDALDAELTSPPGATSTEEIRLFNEYMEQANLFKIADALPEKKKSLILKRFFKMKRKQQVVIQARIGEENQQKNGKVSTVGRDFVMLTNLKDRYWLPYTSITSANIPSGIPVFSNSHQYYLYDNDLRKKLLRNFGETVSRRDVLIQQFYEESLLTNLRAWKDTWVKVQTGKETFVGKIKDTIDQHLILHRFNTHHKVLLKDVQVITALRLVSLLAMFMDGSFRKQFNQKKTKE</sequence>